<keyword evidence="5" id="KW-0433">Leucine-rich repeat</keyword>
<evidence type="ECO:0000256" key="7">
    <source>
        <dbReference type="ARBA" id="ARBA00022729"/>
    </source>
</evidence>
<keyword evidence="10 13" id="KW-0472">Membrane</keyword>
<keyword evidence="9 13" id="KW-1133">Transmembrane helix</keyword>
<evidence type="ECO:0000313" key="15">
    <source>
        <dbReference type="Proteomes" id="UP001459277"/>
    </source>
</evidence>
<keyword evidence="7" id="KW-0732">Signal</keyword>
<keyword evidence="8" id="KW-0677">Repeat</keyword>
<comment type="caution">
    <text evidence="14">The sequence shown here is derived from an EMBL/GenBank/DDBJ whole genome shotgun (WGS) entry which is preliminary data.</text>
</comment>
<keyword evidence="4" id="KW-1003">Cell membrane</keyword>
<dbReference type="FunFam" id="3.80.10.10:FF:000213">
    <property type="entry name" value="Tyrosine-sulfated glycopeptide receptor 1"/>
    <property type="match status" value="1"/>
</dbReference>
<name>A0AAW2BUL3_9ROSI</name>
<dbReference type="AlphaFoldDB" id="A0AAW2BUL3"/>
<dbReference type="Proteomes" id="UP001459277">
    <property type="component" value="Unassembled WGS sequence"/>
</dbReference>
<dbReference type="InterPro" id="IPR001611">
    <property type="entry name" value="Leu-rich_rpt"/>
</dbReference>
<dbReference type="Pfam" id="PF13855">
    <property type="entry name" value="LRR_8"/>
    <property type="match status" value="1"/>
</dbReference>
<evidence type="ECO:0000256" key="10">
    <source>
        <dbReference type="ARBA" id="ARBA00023136"/>
    </source>
</evidence>
<dbReference type="Pfam" id="PF00560">
    <property type="entry name" value="LRR_1"/>
    <property type="match status" value="3"/>
</dbReference>
<keyword evidence="12" id="KW-0325">Glycoprotein</keyword>
<evidence type="ECO:0000256" key="12">
    <source>
        <dbReference type="ARBA" id="ARBA00023180"/>
    </source>
</evidence>
<dbReference type="Gene3D" id="3.80.10.10">
    <property type="entry name" value="Ribonuclease Inhibitor"/>
    <property type="match status" value="1"/>
</dbReference>
<protein>
    <submittedName>
        <fullName evidence="14">Uncharacterized protein</fullName>
    </submittedName>
</protein>
<dbReference type="EMBL" id="JAZDWU010000010">
    <property type="protein sequence ID" value="KAK9989013.1"/>
    <property type="molecule type" value="Genomic_DNA"/>
</dbReference>
<evidence type="ECO:0000256" key="13">
    <source>
        <dbReference type="SAM" id="Phobius"/>
    </source>
</evidence>
<sequence>MLGLTRNFHNEQIPNDVSLEFKNLNSLILANCQLRGPIPQWLSRCHKLQFLDLSWNHLGGNIPSWFGKFESLFYLDFSNNSLKGEIPKSLTELQSLIIGNITIEEPVSSFQLYSARQGGPSLSYRQISGLRPTLDLSYNILQGPIWPSFGNLKRLHVLNLKENNLSGPIPNNLSGMTYLEKLDLSHNKLSGEIPRALVNLSFLSTFDVSYNQLCGEIPEGSQFDTFPDTSFEGNNGLCSAEYCTCQSGQTLHSPGEKKMTTIGLPFGIGAATGFVLTVICCFMSGLSLP</sequence>
<comment type="subcellular location">
    <subcellularLocation>
        <location evidence="1">Cell membrane</location>
    </subcellularLocation>
    <subcellularLocation>
        <location evidence="2">Membrane</location>
        <topology evidence="2">Single-pass type I membrane protein</topology>
    </subcellularLocation>
</comment>
<comment type="similarity">
    <text evidence="3">Belongs to the RLP family.</text>
</comment>
<gene>
    <name evidence="14" type="ORF">SO802_029252</name>
</gene>
<evidence type="ECO:0000313" key="14">
    <source>
        <dbReference type="EMBL" id="KAK9989013.1"/>
    </source>
</evidence>
<dbReference type="PRINTS" id="PR00019">
    <property type="entry name" value="LEURICHRPT"/>
</dbReference>
<keyword evidence="6 13" id="KW-0812">Transmembrane</keyword>
<evidence type="ECO:0000256" key="9">
    <source>
        <dbReference type="ARBA" id="ARBA00022989"/>
    </source>
</evidence>
<keyword evidence="11" id="KW-0675">Receptor</keyword>
<evidence type="ECO:0000256" key="11">
    <source>
        <dbReference type="ARBA" id="ARBA00023170"/>
    </source>
</evidence>
<keyword evidence="15" id="KW-1185">Reference proteome</keyword>
<accession>A0AAW2BUL3</accession>
<evidence type="ECO:0000256" key="4">
    <source>
        <dbReference type="ARBA" id="ARBA00022475"/>
    </source>
</evidence>
<evidence type="ECO:0000256" key="3">
    <source>
        <dbReference type="ARBA" id="ARBA00009592"/>
    </source>
</evidence>
<evidence type="ECO:0000256" key="8">
    <source>
        <dbReference type="ARBA" id="ARBA00022737"/>
    </source>
</evidence>
<reference evidence="14 15" key="1">
    <citation type="submission" date="2024-01" db="EMBL/GenBank/DDBJ databases">
        <title>A telomere-to-telomere, gap-free genome of sweet tea (Lithocarpus litseifolius).</title>
        <authorList>
            <person name="Zhou J."/>
        </authorList>
    </citation>
    <scope>NUCLEOTIDE SEQUENCE [LARGE SCALE GENOMIC DNA]</scope>
    <source>
        <strain evidence="14">Zhou-2022a</strain>
        <tissue evidence="14">Leaf</tissue>
    </source>
</reference>
<evidence type="ECO:0000256" key="1">
    <source>
        <dbReference type="ARBA" id="ARBA00004236"/>
    </source>
</evidence>
<dbReference type="GO" id="GO:0005886">
    <property type="term" value="C:plasma membrane"/>
    <property type="evidence" value="ECO:0007669"/>
    <property type="project" value="UniProtKB-SubCell"/>
</dbReference>
<evidence type="ECO:0000256" key="2">
    <source>
        <dbReference type="ARBA" id="ARBA00004479"/>
    </source>
</evidence>
<dbReference type="InterPro" id="IPR046956">
    <property type="entry name" value="RLP23-like"/>
</dbReference>
<dbReference type="SUPFAM" id="SSF52058">
    <property type="entry name" value="L domain-like"/>
    <property type="match status" value="1"/>
</dbReference>
<dbReference type="PANTHER" id="PTHR48063:SF46">
    <property type="entry name" value="LEUCINE-RICH REPEAT-CONTAINING N-TERMINAL PLANT-TYPE DOMAIN-CONTAINING PROTEIN"/>
    <property type="match status" value="1"/>
</dbReference>
<proteinExistence type="inferred from homology"/>
<organism evidence="14 15">
    <name type="scientific">Lithocarpus litseifolius</name>
    <dbReference type="NCBI Taxonomy" id="425828"/>
    <lineage>
        <taxon>Eukaryota</taxon>
        <taxon>Viridiplantae</taxon>
        <taxon>Streptophyta</taxon>
        <taxon>Embryophyta</taxon>
        <taxon>Tracheophyta</taxon>
        <taxon>Spermatophyta</taxon>
        <taxon>Magnoliopsida</taxon>
        <taxon>eudicotyledons</taxon>
        <taxon>Gunneridae</taxon>
        <taxon>Pentapetalae</taxon>
        <taxon>rosids</taxon>
        <taxon>fabids</taxon>
        <taxon>Fagales</taxon>
        <taxon>Fagaceae</taxon>
        <taxon>Lithocarpus</taxon>
    </lineage>
</organism>
<dbReference type="PANTHER" id="PTHR48063">
    <property type="entry name" value="LRR RECEPTOR-LIKE KINASE"/>
    <property type="match status" value="1"/>
</dbReference>
<evidence type="ECO:0000256" key="6">
    <source>
        <dbReference type="ARBA" id="ARBA00022692"/>
    </source>
</evidence>
<evidence type="ECO:0000256" key="5">
    <source>
        <dbReference type="ARBA" id="ARBA00022614"/>
    </source>
</evidence>
<dbReference type="InterPro" id="IPR032675">
    <property type="entry name" value="LRR_dom_sf"/>
</dbReference>
<feature type="transmembrane region" description="Helical" evidence="13">
    <location>
        <begin position="262"/>
        <end position="286"/>
    </location>
</feature>